<gene>
    <name evidence="1" type="ORF">HZS61_009149</name>
</gene>
<evidence type="ECO:0000313" key="1">
    <source>
        <dbReference type="EMBL" id="KAF6526105.1"/>
    </source>
</evidence>
<evidence type="ECO:0000313" key="2">
    <source>
        <dbReference type="Proteomes" id="UP000593570"/>
    </source>
</evidence>
<accession>A0A8H6GZ13</accession>
<proteinExistence type="predicted"/>
<dbReference type="Proteomes" id="UP000593570">
    <property type="component" value="Unassembled WGS sequence"/>
</dbReference>
<name>A0A8H6GZ13_FUSOX</name>
<sequence length="117" mass="13327">MHHIISPKRRPPQLSAKVHPLNITCPLPHSADGPRKTNDIFHGLERIEKNLNGRANLGARFVRGGQFSELQAPPMRGQRRLGRVRRRSFREMREVVLKMGKYKAVQLDEGCVAAQNE</sequence>
<protein>
    <submittedName>
        <fullName evidence="1">Uncharacterized protein</fullName>
    </submittedName>
</protein>
<organism evidence="1 2">
    <name type="scientific">Fusarium oxysporum f. sp. conglutinans</name>
    <dbReference type="NCBI Taxonomy" id="100902"/>
    <lineage>
        <taxon>Eukaryota</taxon>
        <taxon>Fungi</taxon>
        <taxon>Dikarya</taxon>
        <taxon>Ascomycota</taxon>
        <taxon>Pezizomycotina</taxon>
        <taxon>Sordariomycetes</taxon>
        <taxon>Hypocreomycetidae</taxon>
        <taxon>Hypocreales</taxon>
        <taxon>Nectriaceae</taxon>
        <taxon>Fusarium</taxon>
        <taxon>Fusarium oxysporum species complex</taxon>
    </lineage>
</organism>
<dbReference type="EMBL" id="JACDXP010000003">
    <property type="protein sequence ID" value="KAF6526105.1"/>
    <property type="molecule type" value="Genomic_DNA"/>
</dbReference>
<reference evidence="1 2" key="1">
    <citation type="journal article" date="2020" name="bioRxiv">
        <title>A chromosome-scale genome assembly for the Fusarium oxysporum strain Fo5176 to establish a model Arabidopsis-fungal pathosystem.</title>
        <authorList>
            <person name="Fokkens L."/>
            <person name="Guo L."/>
            <person name="Dora S."/>
            <person name="Wang B."/>
            <person name="Ye K."/>
            <person name="Sanchez-Rodriguez C."/>
            <person name="Croll D."/>
        </authorList>
    </citation>
    <scope>NUCLEOTIDE SEQUENCE [LARGE SCALE GENOMIC DNA]</scope>
    <source>
        <strain evidence="1 2">Fo5176</strain>
    </source>
</reference>
<dbReference type="AlphaFoldDB" id="A0A8H6GZ13"/>
<comment type="caution">
    <text evidence="1">The sequence shown here is derived from an EMBL/GenBank/DDBJ whole genome shotgun (WGS) entry which is preliminary data.</text>
</comment>